<accession>A0ACC0C4Q5</accession>
<reference evidence="2" key="1">
    <citation type="journal article" date="2023" name="Nat. Plants">
        <title>Single-cell RNA sequencing provides a high-resolution roadmap for understanding the multicellular compartmentation of specialized metabolism.</title>
        <authorList>
            <person name="Sun S."/>
            <person name="Shen X."/>
            <person name="Li Y."/>
            <person name="Li Y."/>
            <person name="Wang S."/>
            <person name="Li R."/>
            <person name="Zhang H."/>
            <person name="Shen G."/>
            <person name="Guo B."/>
            <person name="Wei J."/>
            <person name="Xu J."/>
            <person name="St-Pierre B."/>
            <person name="Chen S."/>
            <person name="Sun C."/>
        </authorList>
    </citation>
    <scope>NUCLEOTIDE SEQUENCE [LARGE SCALE GENOMIC DNA]</scope>
</reference>
<evidence type="ECO:0000313" key="1">
    <source>
        <dbReference type="EMBL" id="KAI5679884.1"/>
    </source>
</evidence>
<protein>
    <submittedName>
        <fullName evidence="1">Uncharacterized protein</fullName>
    </submittedName>
</protein>
<keyword evidence="2" id="KW-1185">Reference proteome</keyword>
<gene>
    <name evidence="1" type="ORF">M9H77_01111</name>
</gene>
<comment type="caution">
    <text evidence="1">The sequence shown here is derived from an EMBL/GenBank/DDBJ whole genome shotgun (WGS) entry which is preliminary data.</text>
</comment>
<name>A0ACC0C4Q5_CATRO</name>
<organism evidence="1 2">
    <name type="scientific">Catharanthus roseus</name>
    <name type="common">Madagascar periwinkle</name>
    <name type="synonym">Vinca rosea</name>
    <dbReference type="NCBI Taxonomy" id="4058"/>
    <lineage>
        <taxon>Eukaryota</taxon>
        <taxon>Viridiplantae</taxon>
        <taxon>Streptophyta</taxon>
        <taxon>Embryophyta</taxon>
        <taxon>Tracheophyta</taxon>
        <taxon>Spermatophyta</taxon>
        <taxon>Magnoliopsida</taxon>
        <taxon>eudicotyledons</taxon>
        <taxon>Gunneridae</taxon>
        <taxon>Pentapetalae</taxon>
        <taxon>asterids</taxon>
        <taxon>lamiids</taxon>
        <taxon>Gentianales</taxon>
        <taxon>Apocynaceae</taxon>
        <taxon>Rauvolfioideae</taxon>
        <taxon>Vinceae</taxon>
        <taxon>Catharanthinae</taxon>
        <taxon>Catharanthus</taxon>
    </lineage>
</organism>
<sequence>MLQRRLLCTKVAKPTTVQENAKPGLSKWGVKQVKKSNFAAAVEEIRTHITNSDYVAISLQKTGAYSSPWQKVLPFDTADTAYLKAKYAAERFQILQFALCPVSVDSSKLIAHPYNFHLFPRDEFKIGMPSYSFLCQSSYLTSMVQGGFDFNACIYDGISYLSRAQESAMKDRTGNSLPFSNAIQSPSPLAPTVADSIFVGRIKSRVTHWITACRDSKKTAEDALLSSLRKLVSGSELYGSRPCLSIDVCSDRQVKLVLEMLIDFDEVVPLLVPAKGGGTQAIRVVLTSSQEDKHIFKKELQNMEEEHSKRARGFREVIELLSTSQKPIVAHNSLNEFAFIHSKFLAQLPSTVDEFRHSLHLVFPHVYDINHLMEEIGCLRKGNDLPQDLLYLKRRFSGPIHMEIPQGAEQCEISSHGLDVLRISQIFAKLSSILKVGSYSLEADRSSFIRECYANIFNSHSASSEDPSVEDVKVWTKNSRRISSSNLVFLWGFQSGISASRLKSLLEGSHDVFTKEFDIRLVDRNCAIVIFWTSGFPERFLDVMTSGGISSESLKEMISEGVRAAGYSSYKRVCQWGLWEDNLADALDKSLEKTGELSEPDSNEDLPLVCWNNDAINLDDL</sequence>
<dbReference type="EMBL" id="CM044701">
    <property type="protein sequence ID" value="KAI5679884.1"/>
    <property type="molecule type" value="Genomic_DNA"/>
</dbReference>
<proteinExistence type="predicted"/>
<evidence type="ECO:0000313" key="2">
    <source>
        <dbReference type="Proteomes" id="UP001060085"/>
    </source>
</evidence>
<dbReference type="Proteomes" id="UP001060085">
    <property type="component" value="Linkage Group LG01"/>
</dbReference>